<dbReference type="SUPFAM" id="SSF48371">
    <property type="entry name" value="ARM repeat"/>
    <property type="match status" value="1"/>
</dbReference>
<sequence>MKINCFRSALGSTIQSPVVGRSPRENGSSTHVSIPPPPRSSGSESSGYFTPPPETHQAFVKLDTEEHASESEEIIHVNDDNNNTSDCVDSLNNNSPNMFITENAIQRTFSPSSVESSDPIDDKEEEKEVKSIEISESVTNNNLERDERRLLRFSSSSLKEPSFTGIMPPIIDNRTKSKSVVDLQNFLPDITASRKNVNSAPPLNDDMTDNITVSNIEDIPISPLKSLLPVTAEPEKEPVQKLESPKEGTSVRKLTKRFARTQSRRSIKSTPRSVRETTPQSSRPGSKPKEALQQSLAQLNSNEWEITIQGLQALGKMTRQHPETIEAQIHTVCVSLARHIKNLRSQVARSACHTASELFST</sequence>
<accession>A0AAV8XH47</accession>
<feature type="compositionally biased region" description="Basic and acidic residues" evidence="1">
    <location>
        <begin position="233"/>
        <end position="250"/>
    </location>
</feature>
<gene>
    <name evidence="2" type="ORF">NQ314_011665</name>
</gene>
<evidence type="ECO:0000256" key="1">
    <source>
        <dbReference type="SAM" id="MobiDB-lite"/>
    </source>
</evidence>
<evidence type="ECO:0000313" key="3">
    <source>
        <dbReference type="Proteomes" id="UP001162156"/>
    </source>
</evidence>
<dbReference type="GO" id="GO:0005881">
    <property type="term" value="C:cytoplasmic microtubule"/>
    <property type="evidence" value="ECO:0007669"/>
    <property type="project" value="TreeGrafter"/>
</dbReference>
<feature type="compositionally biased region" description="Basic residues" evidence="1">
    <location>
        <begin position="253"/>
        <end position="267"/>
    </location>
</feature>
<protein>
    <submittedName>
        <fullName evidence="2">Uncharacterized protein</fullName>
    </submittedName>
</protein>
<reference evidence="2" key="1">
    <citation type="journal article" date="2023" name="Insect Mol. Biol.">
        <title>Genome sequencing provides insights into the evolution of gene families encoding plant cell wall-degrading enzymes in longhorned beetles.</title>
        <authorList>
            <person name="Shin N.R."/>
            <person name="Okamura Y."/>
            <person name="Kirsch R."/>
            <person name="Pauchet Y."/>
        </authorList>
    </citation>
    <scope>NUCLEOTIDE SEQUENCE</scope>
    <source>
        <strain evidence="2">RBIC_L_NR</strain>
    </source>
</reference>
<dbReference type="InterPro" id="IPR016024">
    <property type="entry name" value="ARM-type_fold"/>
</dbReference>
<dbReference type="GO" id="GO:0000226">
    <property type="term" value="P:microtubule cytoskeleton organization"/>
    <property type="evidence" value="ECO:0007669"/>
    <property type="project" value="TreeGrafter"/>
</dbReference>
<organism evidence="2 3">
    <name type="scientific">Rhamnusium bicolor</name>
    <dbReference type="NCBI Taxonomy" id="1586634"/>
    <lineage>
        <taxon>Eukaryota</taxon>
        <taxon>Metazoa</taxon>
        <taxon>Ecdysozoa</taxon>
        <taxon>Arthropoda</taxon>
        <taxon>Hexapoda</taxon>
        <taxon>Insecta</taxon>
        <taxon>Pterygota</taxon>
        <taxon>Neoptera</taxon>
        <taxon>Endopterygota</taxon>
        <taxon>Coleoptera</taxon>
        <taxon>Polyphaga</taxon>
        <taxon>Cucujiformia</taxon>
        <taxon>Chrysomeloidea</taxon>
        <taxon>Cerambycidae</taxon>
        <taxon>Lepturinae</taxon>
        <taxon>Rhagiini</taxon>
        <taxon>Rhamnusium</taxon>
    </lineage>
</organism>
<feature type="region of interest" description="Disordered" evidence="1">
    <location>
        <begin position="1"/>
        <end position="56"/>
    </location>
</feature>
<keyword evidence="3" id="KW-1185">Reference proteome</keyword>
<dbReference type="EMBL" id="JANEYF010003260">
    <property type="protein sequence ID" value="KAJ8937882.1"/>
    <property type="molecule type" value="Genomic_DNA"/>
</dbReference>
<dbReference type="GO" id="GO:0008017">
    <property type="term" value="F:microtubule binding"/>
    <property type="evidence" value="ECO:0007669"/>
    <property type="project" value="TreeGrafter"/>
</dbReference>
<dbReference type="PANTHER" id="PTHR21567:SF87">
    <property type="entry name" value="CRESCERIN-LIKE PROTEIN CHE-12"/>
    <property type="match status" value="1"/>
</dbReference>
<feature type="region of interest" description="Disordered" evidence="1">
    <location>
        <begin position="232"/>
        <end position="293"/>
    </location>
</feature>
<dbReference type="Gene3D" id="1.25.10.10">
    <property type="entry name" value="Leucine-rich Repeat Variant"/>
    <property type="match status" value="1"/>
</dbReference>
<dbReference type="PANTHER" id="PTHR21567">
    <property type="entry name" value="CLASP"/>
    <property type="match status" value="1"/>
</dbReference>
<dbReference type="InterPro" id="IPR011989">
    <property type="entry name" value="ARM-like"/>
</dbReference>
<comment type="caution">
    <text evidence="2">The sequence shown here is derived from an EMBL/GenBank/DDBJ whole genome shotgun (WGS) entry which is preliminary data.</text>
</comment>
<dbReference type="Proteomes" id="UP001162156">
    <property type="component" value="Unassembled WGS sequence"/>
</dbReference>
<proteinExistence type="predicted"/>
<name>A0AAV8XH47_9CUCU</name>
<feature type="compositionally biased region" description="Polar residues" evidence="1">
    <location>
        <begin position="268"/>
        <end position="284"/>
    </location>
</feature>
<dbReference type="AlphaFoldDB" id="A0AAV8XH47"/>
<evidence type="ECO:0000313" key="2">
    <source>
        <dbReference type="EMBL" id="KAJ8937882.1"/>
    </source>
</evidence>
<dbReference type="GO" id="GO:0005929">
    <property type="term" value="C:cilium"/>
    <property type="evidence" value="ECO:0007669"/>
    <property type="project" value="TreeGrafter"/>
</dbReference>
<feature type="region of interest" description="Disordered" evidence="1">
    <location>
        <begin position="109"/>
        <end position="129"/>
    </location>
</feature>